<reference evidence="1" key="1">
    <citation type="submission" date="2014-09" db="EMBL/GenBank/DDBJ databases">
        <authorList>
            <person name="Magalhaes I.L.F."/>
            <person name="Oliveira U."/>
            <person name="Santos F.R."/>
            <person name="Vidigal T.H.D.A."/>
            <person name="Brescovit A.D."/>
            <person name="Santos A.J."/>
        </authorList>
    </citation>
    <scope>NUCLEOTIDE SEQUENCE</scope>
    <source>
        <tissue evidence="1">Shoot tissue taken approximately 20 cm above the soil surface</tissue>
    </source>
</reference>
<reference evidence="1" key="2">
    <citation type="journal article" date="2015" name="Data Brief">
        <title>Shoot transcriptome of the giant reed, Arundo donax.</title>
        <authorList>
            <person name="Barrero R.A."/>
            <person name="Guerrero F.D."/>
            <person name="Moolhuijzen P."/>
            <person name="Goolsby J.A."/>
            <person name="Tidwell J."/>
            <person name="Bellgard S.E."/>
            <person name="Bellgard M.I."/>
        </authorList>
    </citation>
    <scope>NUCLEOTIDE SEQUENCE</scope>
    <source>
        <tissue evidence="1">Shoot tissue taken approximately 20 cm above the soil surface</tissue>
    </source>
</reference>
<organism evidence="1">
    <name type="scientific">Arundo donax</name>
    <name type="common">Giant reed</name>
    <name type="synonym">Donax arundinaceus</name>
    <dbReference type="NCBI Taxonomy" id="35708"/>
    <lineage>
        <taxon>Eukaryota</taxon>
        <taxon>Viridiplantae</taxon>
        <taxon>Streptophyta</taxon>
        <taxon>Embryophyta</taxon>
        <taxon>Tracheophyta</taxon>
        <taxon>Spermatophyta</taxon>
        <taxon>Magnoliopsida</taxon>
        <taxon>Liliopsida</taxon>
        <taxon>Poales</taxon>
        <taxon>Poaceae</taxon>
        <taxon>PACMAD clade</taxon>
        <taxon>Arundinoideae</taxon>
        <taxon>Arundineae</taxon>
        <taxon>Arundo</taxon>
    </lineage>
</organism>
<protein>
    <submittedName>
        <fullName evidence="1">Uncharacterized protein</fullName>
    </submittedName>
</protein>
<dbReference type="EMBL" id="GBRH01159313">
    <property type="protein sequence ID" value="JAE38583.1"/>
    <property type="molecule type" value="Transcribed_RNA"/>
</dbReference>
<name>A0A0A9I0B2_ARUDO</name>
<evidence type="ECO:0000313" key="1">
    <source>
        <dbReference type="EMBL" id="JAE38583.1"/>
    </source>
</evidence>
<accession>A0A0A9I0B2</accession>
<dbReference type="AlphaFoldDB" id="A0A0A9I0B2"/>
<sequence length="19" mass="2248">MMLLSIIFAFKINLSMLVY</sequence>
<proteinExistence type="predicted"/>